<dbReference type="OrthoDB" id="10582337at2759"/>
<name>T0KGX0_COLGC</name>
<dbReference type="HOGENOM" id="CLU_1277534_0_0_1"/>
<protein>
    <submittedName>
        <fullName evidence="1">Uncharacterized protein</fullName>
    </submittedName>
</protein>
<sequence length="216" mass="23294">MRATIQARDQQSIHYEHCAFLFFIRLPDLDRRSKLKNADVSASAGDGVCSGYPDSADLHTFAAKPPLSNKINVSIQFLAGRLIRHQCPLNTTTAAGHPTYRRLRPVASPTVTIRLVNSKPALSQRRQRLSGRRAVSTIVADIGTRAQDEARGVASAMPPVSIGFAVTTSHREPSSAINLLDILLIAGACGITGQPSLASVEAKRDCDATPRDRPFA</sequence>
<dbReference type="AlphaFoldDB" id="T0KGX0"/>
<gene>
    <name evidence="1" type="ORF">CGLO_05450</name>
</gene>
<organism evidence="1 2">
    <name type="scientific">Colletotrichum gloeosporioides (strain Cg-14)</name>
    <name type="common">Anthracnose fungus</name>
    <name type="synonym">Glomerella cingulata</name>
    <dbReference type="NCBI Taxonomy" id="1237896"/>
    <lineage>
        <taxon>Eukaryota</taxon>
        <taxon>Fungi</taxon>
        <taxon>Dikarya</taxon>
        <taxon>Ascomycota</taxon>
        <taxon>Pezizomycotina</taxon>
        <taxon>Sordariomycetes</taxon>
        <taxon>Hypocreomycetidae</taxon>
        <taxon>Glomerellales</taxon>
        <taxon>Glomerellaceae</taxon>
        <taxon>Colletotrichum</taxon>
        <taxon>Colletotrichum gloeosporioides species complex</taxon>
    </lineage>
</organism>
<comment type="caution">
    <text evidence="1">The sequence shown here is derived from an EMBL/GenBank/DDBJ whole genome shotgun (WGS) entry which is preliminary data.</text>
</comment>
<proteinExistence type="predicted"/>
<dbReference type="EMBL" id="AMYD01001074">
    <property type="protein sequence ID" value="EQB54682.1"/>
    <property type="molecule type" value="Genomic_DNA"/>
</dbReference>
<reference evidence="2" key="1">
    <citation type="journal article" date="2013" name="Mol. Plant Microbe Interact.">
        <title>Global aspects of pacC regulation of pathogenicity genes in Colletotrichum gloeosporioides as revealed by transcriptome analysis.</title>
        <authorList>
            <person name="Alkan N."/>
            <person name="Meng X."/>
            <person name="Friedlander G."/>
            <person name="Reuveni E."/>
            <person name="Sukno S."/>
            <person name="Sherman A."/>
            <person name="Thon M."/>
            <person name="Fluhr R."/>
            <person name="Prusky D."/>
        </authorList>
    </citation>
    <scope>NUCLEOTIDE SEQUENCE [LARGE SCALE GENOMIC DNA]</scope>
    <source>
        <strain evidence="2">Cg-14</strain>
    </source>
</reference>
<dbReference type="Proteomes" id="UP000015530">
    <property type="component" value="Unassembled WGS sequence"/>
</dbReference>
<accession>T0KGX0</accession>
<evidence type="ECO:0000313" key="2">
    <source>
        <dbReference type="Proteomes" id="UP000015530"/>
    </source>
</evidence>
<evidence type="ECO:0000313" key="1">
    <source>
        <dbReference type="EMBL" id="EQB54682.1"/>
    </source>
</evidence>